<evidence type="ECO:0000313" key="2">
    <source>
        <dbReference type="EMBL" id="CAK7934895.1"/>
    </source>
</evidence>
<dbReference type="AlphaFoldDB" id="A0AAV1UKH1"/>
<feature type="region of interest" description="Disordered" evidence="1">
    <location>
        <begin position="1"/>
        <end position="55"/>
    </location>
</feature>
<accession>A0AAV1UKH1</accession>
<evidence type="ECO:0000256" key="1">
    <source>
        <dbReference type="SAM" id="MobiDB-lite"/>
    </source>
</evidence>
<dbReference type="EMBL" id="CAKLBY020000217">
    <property type="protein sequence ID" value="CAK7934895.1"/>
    <property type="molecule type" value="Genomic_DNA"/>
</dbReference>
<gene>
    <name evidence="2" type="ORF">PM001_LOCUS20045</name>
</gene>
<proteinExistence type="predicted"/>
<dbReference type="Proteomes" id="UP001162060">
    <property type="component" value="Unassembled WGS sequence"/>
</dbReference>
<reference evidence="2" key="1">
    <citation type="submission" date="2024-01" db="EMBL/GenBank/DDBJ databases">
        <authorList>
            <person name="Webb A."/>
        </authorList>
    </citation>
    <scope>NUCLEOTIDE SEQUENCE</scope>
    <source>
        <strain evidence="2">Pm1</strain>
    </source>
</reference>
<evidence type="ECO:0000313" key="3">
    <source>
        <dbReference type="Proteomes" id="UP001162060"/>
    </source>
</evidence>
<protein>
    <submittedName>
        <fullName evidence="2">Uncharacterized protein</fullName>
    </submittedName>
</protein>
<name>A0AAV1UKH1_9STRA</name>
<feature type="compositionally biased region" description="Basic and acidic residues" evidence="1">
    <location>
        <begin position="10"/>
        <end position="23"/>
    </location>
</feature>
<comment type="caution">
    <text evidence="2">The sequence shown here is derived from an EMBL/GenBank/DDBJ whole genome shotgun (WGS) entry which is preliminary data.</text>
</comment>
<sequence length="143" mass="14851">MARGKRRRAKGDLEEPSKGERSMTKAAVTGSNRLGEDMSQGNDEAETSGATYSRVEINSEQGASCCTTDEATMRRLGTTSRVAGEALLTTVAAAATTAAATSAAATSAVCSHQAQLSNCATFVRHALAKRPDQNFAAARLTPV</sequence>
<organism evidence="2 3">
    <name type="scientific">Peronospora matthiolae</name>
    <dbReference type="NCBI Taxonomy" id="2874970"/>
    <lineage>
        <taxon>Eukaryota</taxon>
        <taxon>Sar</taxon>
        <taxon>Stramenopiles</taxon>
        <taxon>Oomycota</taxon>
        <taxon>Peronosporomycetes</taxon>
        <taxon>Peronosporales</taxon>
        <taxon>Peronosporaceae</taxon>
        <taxon>Peronospora</taxon>
    </lineage>
</organism>